<evidence type="ECO:0000313" key="2">
    <source>
        <dbReference type="EnsemblMetazoa" id="PPA31261.1"/>
    </source>
</evidence>
<gene>
    <name evidence="2" type="primary">WBGene00204126</name>
</gene>
<reference evidence="2" key="2">
    <citation type="submission" date="2022-06" db="UniProtKB">
        <authorList>
            <consortium name="EnsemblMetazoa"/>
        </authorList>
    </citation>
    <scope>IDENTIFICATION</scope>
    <source>
        <strain evidence="2">PS312</strain>
    </source>
</reference>
<evidence type="ECO:0000313" key="3">
    <source>
        <dbReference type="Proteomes" id="UP000005239"/>
    </source>
</evidence>
<name>A0A2A6C9Y1_PRIPA</name>
<reference evidence="3" key="1">
    <citation type="journal article" date="2008" name="Nat. Genet.">
        <title>The Pristionchus pacificus genome provides a unique perspective on nematode lifestyle and parasitism.</title>
        <authorList>
            <person name="Dieterich C."/>
            <person name="Clifton S.W."/>
            <person name="Schuster L.N."/>
            <person name="Chinwalla A."/>
            <person name="Delehaunty K."/>
            <person name="Dinkelacker I."/>
            <person name="Fulton L."/>
            <person name="Fulton R."/>
            <person name="Godfrey J."/>
            <person name="Minx P."/>
            <person name="Mitreva M."/>
            <person name="Roeseler W."/>
            <person name="Tian H."/>
            <person name="Witte H."/>
            <person name="Yang S.P."/>
            <person name="Wilson R.K."/>
            <person name="Sommer R.J."/>
        </authorList>
    </citation>
    <scope>NUCLEOTIDE SEQUENCE [LARGE SCALE GENOMIC DNA]</scope>
    <source>
        <strain evidence="3">PS312</strain>
    </source>
</reference>
<dbReference type="AlphaFoldDB" id="A0A2A6C9Y1"/>
<dbReference type="Proteomes" id="UP000005239">
    <property type="component" value="Unassembled WGS sequence"/>
</dbReference>
<proteinExistence type="predicted"/>
<feature type="region of interest" description="Disordered" evidence="1">
    <location>
        <begin position="1"/>
        <end position="27"/>
    </location>
</feature>
<feature type="compositionally biased region" description="Polar residues" evidence="1">
    <location>
        <begin position="16"/>
        <end position="27"/>
    </location>
</feature>
<evidence type="ECO:0000256" key="1">
    <source>
        <dbReference type="SAM" id="MobiDB-lite"/>
    </source>
</evidence>
<protein>
    <submittedName>
        <fullName evidence="2">Uncharacterized protein</fullName>
    </submittedName>
</protein>
<accession>A0A2A6C9Y1</accession>
<dbReference type="EnsemblMetazoa" id="PPA31261.1">
    <property type="protein sequence ID" value="PPA31261.1"/>
    <property type="gene ID" value="WBGene00204126"/>
</dbReference>
<sequence length="447" mass="49571">MDNSKATPQMCEKAVPTNSATPSTHEATTNGINSAAIQIDLQATFEPAKMIKSRVENMCNHQLRIDALNIVDQWIEISNNHNGKYTVGNVSMRNSKMEAENMHNLYANIGTLRMECGSIEARNMFNANIVVDSLNIGNGRIEIENVYNLSIEIGILHLENLSIKGTNIFNSVLTIEKLIPSSSHQSIGHNRTLHDIRVNLSDIGLSEGVDAPRLIELVKMRIVPILKTLLTDGEAPPPYTPSAPVHEPITNVPNFGAPRADSQACYEPKIMTKSKIKNTHNDQVRIDALNLSDQCIEILNNHNGNYSVANLYLRNCKMEAENMHNLHVNIGALRMDSGCFEGENIHNANIMVDSLDIGNGFIEIKNMHNSTIQIGTLHLENLSIKGKNIHNSELKIGRLIPSANHHSSSVKLRIIENVRVKLSNIDISDGVDASRFLELLMMRATYT</sequence>
<accession>A0A8R1UI79</accession>
<organism evidence="2 3">
    <name type="scientific">Pristionchus pacificus</name>
    <name type="common">Parasitic nematode worm</name>
    <dbReference type="NCBI Taxonomy" id="54126"/>
    <lineage>
        <taxon>Eukaryota</taxon>
        <taxon>Metazoa</taxon>
        <taxon>Ecdysozoa</taxon>
        <taxon>Nematoda</taxon>
        <taxon>Chromadorea</taxon>
        <taxon>Rhabditida</taxon>
        <taxon>Rhabditina</taxon>
        <taxon>Diplogasteromorpha</taxon>
        <taxon>Diplogasteroidea</taxon>
        <taxon>Neodiplogasteridae</taxon>
        <taxon>Pristionchus</taxon>
    </lineage>
</organism>
<keyword evidence="3" id="KW-1185">Reference proteome</keyword>